<dbReference type="GO" id="GO:0005737">
    <property type="term" value="C:cytoplasm"/>
    <property type="evidence" value="ECO:0007669"/>
    <property type="project" value="TreeGrafter"/>
</dbReference>
<dbReference type="PANTHER" id="PTHR43544">
    <property type="entry name" value="SHORT-CHAIN DEHYDROGENASE/REDUCTASE"/>
    <property type="match status" value="1"/>
</dbReference>
<dbReference type="PANTHER" id="PTHR43544:SF12">
    <property type="entry name" value="NAD(P)-BINDING ROSSMANN-FOLD SUPERFAMILY PROTEIN"/>
    <property type="match status" value="1"/>
</dbReference>
<dbReference type="Pfam" id="PF00106">
    <property type="entry name" value="adh_short"/>
    <property type="match status" value="1"/>
</dbReference>
<dbReference type="Gene3D" id="3.40.50.720">
    <property type="entry name" value="NAD(P)-binding Rossmann-like Domain"/>
    <property type="match status" value="1"/>
</dbReference>
<accession>A0A4R3I7H3</accession>
<dbReference type="RefSeq" id="WP_132701567.1">
    <property type="nucleotide sequence ID" value="NZ_SLZR01000007.1"/>
</dbReference>
<dbReference type="AlphaFoldDB" id="A0A4R3I7H3"/>
<evidence type="ECO:0000313" key="1">
    <source>
        <dbReference type="EMBL" id="TCS41127.1"/>
    </source>
</evidence>
<organism evidence="1 2">
    <name type="scientific">Reinekea marinisedimentorum</name>
    <dbReference type="NCBI Taxonomy" id="230495"/>
    <lineage>
        <taxon>Bacteria</taxon>
        <taxon>Pseudomonadati</taxon>
        <taxon>Pseudomonadota</taxon>
        <taxon>Gammaproteobacteria</taxon>
        <taxon>Oceanospirillales</taxon>
        <taxon>Saccharospirillaceae</taxon>
        <taxon>Reinekea</taxon>
    </lineage>
</organism>
<dbReference type="InterPro" id="IPR002347">
    <property type="entry name" value="SDR_fam"/>
</dbReference>
<sequence>MNILIIGGSGGIGSAVVERLLEEKPGATLYATYRSKRPALQHDRLRWFQLDASDERSVAQLAAVLPALDMLINAIGFLHSPEHKPEKSITEFDPDFFQQNIQANTLPSLLLAKHFSRHLKAKSTSYFVSFSARIGSIEDNRIGGWVSYRASKAALNMALKTISIEWQRKLPNCCVVAFHPGTTDTGLSKPFQRNVPQGQLFTADYVAQCLLSLLSRLSAQDSGRLFSYSGEEIDW</sequence>
<protein>
    <submittedName>
        <fullName evidence="1">NAD(P)-dependent dehydrogenase (Short-subunit alcohol dehydrogenase family)</fullName>
    </submittedName>
</protein>
<keyword evidence="2" id="KW-1185">Reference proteome</keyword>
<dbReference type="InterPro" id="IPR036291">
    <property type="entry name" value="NAD(P)-bd_dom_sf"/>
</dbReference>
<name>A0A4R3I7H3_9GAMM</name>
<dbReference type="OrthoDB" id="9785826at2"/>
<reference evidence="1 2" key="1">
    <citation type="submission" date="2019-03" db="EMBL/GenBank/DDBJ databases">
        <title>Genomic Encyclopedia of Archaeal and Bacterial Type Strains, Phase II (KMG-II): from individual species to whole genera.</title>
        <authorList>
            <person name="Goeker M."/>
        </authorList>
    </citation>
    <scope>NUCLEOTIDE SEQUENCE [LARGE SCALE GENOMIC DNA]</scope>
    <source>
        <strain evidence="1 2">DSM 15388</strain>
    </source>
</reference>
<dbReference type="EMBL" id="SLZR01000007">
    <property type="protein sequence ID" value="TCS41127.1"/>
    <property type="molecule type" value="Genomic_DNA"/>
</dbReference>
<evidence type="ECO:0000313" key="2">
    <source>
        <dbReference type="Proteomes" id="UP000295793"/>
    </source>
</evidence>
<dbReference type="PRINTS" id="PR00081">
    <property type="entry name" value="GDHRDH"/>
</dbReference>
<proteinExistence type="predicted"/>
<dbReference type="NCBIfam" id="NF006532">
    <property type="entry name" value="PRK09009.1"/>
    <property type="match status" value="1"/>
</dbReference>
<dbReference type="SUPFAM" id="SSF51735">
    <property type="entry name" value="NAD(P)-binding Rossmann-fold domains"/>
    <property type="match status" value="1"/>
</dbReference>
<dbReference type="InterPro" id="IPR051468">
    <property type="entry name" value="Fungal_SecMetab_SDRs"/>
</dbReference>
<comment type="caution">
    <text evidence="1">The sequence shown here is derived from an EMBL/GenBank/DDBJ whole genome shotgun (WGS) entry which is preliminary data.</text>
</comment>
<dbReference type="GO" id="GO:0016491">
    <property type="term" value="F:oxidoreductase activity"/>
    <property type="evidence" value="ECO:0007669"/>
    <property type="project" value="TreeGrafter"/>
</dbReference>
<dbReference type="Proteomes" id="UP000295793">
    <property type="component" value="Unassembled WGS sequence"/>
</dbReference>
<gene>
    <name evidence="1" type="ORF">BCF53_107142</name>
</gene>